<gene>
    <name evidence="2" type="ORF">QBC34DRAFT_427778</name>
</gene>
<evidence type="ECO:0000313" key="2">
    <source>
        <dbReference type="EMBL" id="KAK4446974.1"/>
    </source>
</evidence>
<evidence type="ECO:0000256" key="1">
    <source>
        <dbReference type="SAM" id="MobiDB-lite"/>
    </source>
</evidence>
<dbReference type="Proteomes" id="UP001321760">
    <property type="component" value="Unassembled WGS sequence"/>
</dbReference>
<sequence>MTDFAYHLAHGGSAHPDPEHCETCRRRADPDSMGGQMENRVLGLATAEVPNHFVLVDGEEDGGPVSVISPAENKMKTNSNVSDTTVTTSEKGEGGEEDGKEEDGKEEDGKEEDGKEEDGKEEDGKEEDADGERGDGGAAPGGNGESGSVYHVPDSKDEHGDGHTCQENMKKEEDVQEKARDEEPKAHETEEEAEKVRASRCRDYGQYRETEREDKKPKESAAKEKTEYVSLRLRHQTTSYWSTIPRMEVPPVVFRR</sequence>
<feature type="compositionally biased region" description="Basic and acidic residues" evidence="1">
    <location>
        <begin position="153"/>
        <end position="225"/>
    </location>
</feature>
<feature type="compositionally biased region" description="Basic and acidic residues" evidence="1">
    <location>
        <begin position="16"/>
        <end position="30"/>
    </location>
</feature>
<reference evidence="2" key="2">
    <citation type="submission" date="2023-05" db="EMBL/GenBank/DDBJ databases">
        <authorList>
            <consortium name="Lawrence Berkeley National Laboratory"/>
            <person name="Steindorff A."/>
            <person name="Hensen N."/>
            <person name="Bonometti L."/>
            <person name="Westerberg I."/>
            <person name="Brannstrom I.O."/>
            <person name="Guillou S."/>
            <person name="Cros-Aarteil S."/>
            <person name="Calhoun S."/>
            <person name="Haridas S."/>
            <person name="Kuo A."/>
            <person name="Mondo S."/>
            <person name="Pangilinan J."/>
            <person name="Riley R."/>
            <person name="Labutti K."/>
            <person name="Andreopoulos B."/>
            <person name="Lipzen A."/>
            <person name="Chen C."/>
            <person name="Yanf M."/>
            <person name="Daum C."/>
            <person name="Ng V."/>
            <person name="Clum A."/>
            <person name="Ohm R."/>
            <person name="Martin F."/>
            <person name="Silar P."/>
            <person name="Natvig D."/>
            <person name="Lalanne C."/>
            <person name="Gautier V."/>
            <person name="Ament-Velasquez S.L."/>
            <person name="Kruys A."/>
            <person name="Hutchinson M.I."/>
            <person name="Powell A.J."/>
            <person name="Barry K."/>
            <person name="Miller A.N."/>
            <person name="Grigoriev I.V."/>
            <person name="Debuchy R."/>
            <person name="Gladieux P."/>
            <person name="Thoren M.H."/>
            <person name="Johannesson H."/>
        </authorList>
    </citation>
    <scope>NUCLEOTIDE SEQUENCE</scope>
    <source>
        <strain evidence="2">PSN243</strain>
    </source>
</reference>
<protein>
    <submittedName>
        <fullName evidence="2">Uncharacterized protein</fullName>
    </submittedName>
</protein>
<evidence type="ECO:0000313" key="3">
    <source>
        <dbReference type="Proteomes" id="UP001321760"/>
    </source>
</evidence>
<proteinExistence type="predicted"/>
<keyword evidence="3" id="KW-1185">Reference proteome</keyword>
<feature type="compositionally biased region" description="Gly residues" evidence="1">
    <location>
        <begin position="136"/>
        <end position="145"/>
    </location>
</feature>
<dbReference type="AlphaFoldDB" id="A0AAV9GDT3"/>
<name>A0AAV9GDT3_9PEZI</name>
<accession>A0AAV9GDT3</accession>
<comment type="caution">
    <text evidence="2">The sequence shown here is derived from an EMBL/GenBank/DDBJ whole genome shotgun (WGS) entry which is preliminary data.</text>
</comment>
<feature type="compositionally biased region" description="Acidic residues" evidence="1">
    <location>
        <begin position="95"/>
        <end position="130"/>
    </location>
</feature>
<reference evidence="2" key="1">
    <citation type="journal article" date="2023" name="Mol. Phylogenet. Evol.">
        <title>Genome-scale phylogeny and comparative genomics of the fungal order Sordariales.</title>
        <authorList>
            <person name="Hensen N."/>
            <person name="Bonometti L."/>
            <person name="Westerberg I."/>
            <person name="Brannstrom I.O."/>
            <person name="Guillou S."/>
            <person name="Cros-Aarteil S."/>
            <person name="Calhoun S."/>
            <person name="Haridas S."/>
            <person name="Kuo A."/>
            <person name="Mondo S."/>
            <person name="Pangilinan J."/>
            <person name="Riley R."/>
            <person name="LaButti K."/>
            <person name="Andreopoulos B."/>
            <person name="Lipzen A."/>
            <person name="Chen C."/>
            <person name="Yan M."/>
            <person name="Daum C."/>
            <person name="Ng V."/>
            <person name="Clum A."/>
            <person name="Steindorff A."/>
            <person name="Ohm R.A."/>
            <person name="Martin F."/>
            <person name="Silar P."/>
            <person name="Natvig D.O."/>
            <person name="Lalanne C."/>
            <person name="Gautier V."/>
            <person name="Ament-Velasquez S.L."/>
            <person name="Kruys A."/>
            <person name="Hutchinson M.I."/>
            <person name="Powell A.J."/>
            <person name="Barry K."/>
            <person name="Miller A.N."/>
            <person name="Grigoriev I.V."/>
            <person name="Debuchy R."/>
            <person name="Gladieux P."/>
            <person name="Hiltunen Thoren M."/>
            <person name="Johannesson H."/>
        </authorList>
    </citation>
    <scope>NUCLEOTIDE SEQUENCE</scope>
    <source>
        <strain evidence="2">PSN243</strain>
    </source>
</reference>
<dbReference type="EMBL" id="MU865953">
    <property type="protein sequence ID" value="KAK4446974.1"/>
    <property type="molecule type" value="Genomic_DNA"/>
</dbReference>
<feature type="compositionally biased region" description="Low complexity" evidence="1">
    <location>
        <begin position="77"/>
        <end position="89"/>
    </location>
</feature>
<organism evidence="2 3">
    <name type="scientific">Podospora aff. communis PSN243</name>
    <dbReference type="NCBI Taxonomy" id="3040156"/>
    <lineage>
        <taxon>Eukaryota</taxon>
        <taxon>Fungi</taxon>
        <taxon>Dikarya</taxon>
        <taxon>Ascomycota</taxon>
        <taxon>Pezizomycotina</taxon>
        <taxon>Sordariomycetes</taxon>
        <taxon>Sordariomycetidae</taxon>
        <taxon>Sordariales</taxon>
        <taxon>Podosporaceae</taxon>
        <taxon>Podospora</taxon>
    </lineage>
</organism>
<feature type="region of interest" description="Disordered" evidence="1">
    <location>
        <begin position="1"/>
        <end position="36"/>
    </location>
</feature>
<feature type="region of interest" description="Disordered" evidence="1">
    <location>
        <begin position="56"/>
        <end position="225"/>
    </location>
</feature>